<feature type="compositionally biased region" description="Basic and acidic residues" evidence="1">
    <location>
        <begin position="80"/>
        <end position="95"/>
    </location>
</feature>
<name>A0A176VLD1_MARPO</name>
<reference evidence="2" key="1">
    <citation type="submission" date="2016-03" db="EMBL/GenBank/DDBJ databases">
        <title>Mechanisms controlling the formation of the plant cell surface in tip-growing cells are functionally conserved among land plants.</title>
        <authorList>
            <person name="Honkanen S."/>
            <person name="Jones V.A."/>
            <person name="Morieri G."/>
            <person name="Champion C."/>
            <person name="Hetherington A.J."/>
            <person name="Kelly S."/>
            <person name="Saint-Marcoux D."/>
            <person name="Proust H."/>
            <person name="Prescott H."/>
            <person name="Dolan L."/>
        </authorList>
    </citation>
    <scope>NUCLEOTIDE SEQUENCE [LARGE SCALE GENOMIC DNA]</scope>
    <source>
        <tissue evidence="2">Whole gametophyte</tissue>
    </source>
</reference>
<feature type="region of interest" description="Disordered" evidence="1">
    <location>
        <begin position="65"/>
        <end position="283"/>
    </location>
</feature>
<feature type="compositionally biased region" description="Basic and acidic residues" evidence="1">
    <location>
        <begin position="220"/>
        <end position="230"/>
    </location>
</feature>
<proteinExistence type="predicted"/>
<feature type="compositionally biased region" description="Gly residues" evidence="1">
    <location>
        <begin position="67"/>
        <end position="79"/>
    </location>
</feature>
<feature type="compositionally biased region" description="Basic and acidic residues" evidence="1">
    <location>
        <begin position="186"/>
        <end position="202"/>
    </location>
</feature>
<comment type="caution">
    <text evidence="2">The sequence shown here is derived from an EMBL/GenBank/DDBJ whole genome shotgun (WGS) entry which is preliminary data.</text>
</comment>
<sequence length="283" mass="30468">MAALRIPDHNPRFHPDRKPHYRIVAEGMYMRQDTDLEVETKRRMRAHAELPSVEIDLVRLGARRARGAGGAGGSGGGADGSDREPDAVSRRREDREDQTDEERDDDGHGHDHGRAEVGEEAGPDIGSHERAGAEDGQREQRVDEVAEPELVGGLVRGLQGGGQLRRPEPAERDDAEVHLPVGRLEAVGEAREEAVGREEGGGADRQPQVLRRVAGAIVGDDGRDGREGQKRARGQQPGQIRGPAGYAVDEGCPRRHLDGGIVGPGHQRIGESGAGARHVFGFS</sequence>
<keyword evidence="3" id="KW-1185">Reference proteome</keyword>
<dbReference type="Proteomes" id="UP000077202">
    <property type="component" value="Unassembled WGS sequence"/>
</dbReference>
<feature type="compositionally biased region" description="Basic and acidic residues" evidence="1">
    <location>
        <begin position="165"/>
        <end position="177"/>
    </location>
</feature>
<feature type="compositionally biased region" description="Basic and acidic residues" evidence="1">
    <location>
        <begin position="126"/>
        <end position="144"/>
    </location>
</feature>
<evidence type="ECO:0000256" key="1">
    <source>
        <dbReference type="SAM" id="MobiDB-lite"/>
    </source>
</evidence>
<accession>A0A176VLD1</accession>
<protein>
    <submittedName>
        <fullName evidence="2">Uncharacterized protein</fullName>
    </submittedName>
</protein>
<organism evidence="2 3">
    <name type="scientific">Marchantia polymorpha subsp. ruderalis</name>
    <dbReference type="NCBI Taxonomy" id="1480154"/>
    <lineage>
        <taxon>Eukaryota</taxon>
        <taxon>Viridiplantae</taxon>
        <taxon>Streptophyta</taxon>
        <taxon>Embryophyta</taxon>
        <taxon>Marchantiophyta</taxon>
        <taxon>Marchantiopsida</taxon>
        <taxon>Marchantiidae</taxon>
        <taxon>Marchantiales</taxon>
        <taxon>Marchantiaceae</taxon>
        <taxon>Marchantia</taxon>
    </lineage>
</organism>
<feature type="compositionally biased region" description="Gly residues" evidence="1">
    <location>
        <begin position="154"/>
        <end position="163"/>
    </location>
</feature>
<feature type="compositionally biased region" description="Basic and acidic residues" evidence="1">
    <location>
        <begin position="105"/>
        <end position="117"/>
    </location>
</feature>
<evidence type="ECO:0000313" key="2">
    <source>
        <dbReference type="EMBL" id="OAE21734.1"/>
    </source>
</evidence>
<dbReference type="EMBL" id="LVLJ01003353">
    <property type="protein sequence ID" value="OAE21734.1"/>
    <property type="molecule type" value="Genomic_DNA"/>
</dbReference>
<gene>
    <name evidence="2" type="ORF">AXG93_1275s1450</name>
</gene>
<dbReference type="AlphaFoldDB" id="A0A176VLD1"/>
<evidence type="ECO:0000313" key="3">
    <source>
        <dbReference type="Proteomes" id="UP000077202"/>
    </source>
</evidence>